<evidence type="ECO:0000313" key="3">
    <source>
        <dbReference type="Proteomes" id="UP000093104"/>
    </source>
</evidence>
<dbReference type="RefSeq" id="WP_065831978.1">
    <property type="nucleotide sequence ID" value="NZ_LGSI01000015.1"/>
</dbReference>
<gene>
    <name evidence="2" type="ORF">AFK24_03845</name>
</gene>
<evidence type="ECO:0000256" key="1">
    <source>
        <dbReference type="SAM" id="MobiDB-lite"/>
    </source>
</evidence>
<evidence type="ECO:0000313" key="2">
    <source>
        <dbReference type="EMBL" id="OCR26430.1"/>
    </source>
</evidence>
<reference evidence="2 3" key="1">
    <citation type="submission" date="2015-07" db="EMBL/GenBank/DDBJ databases">
        <title>Draft genome sequence of a diazotrophic, plant growth-promoting rhizobacterium of the Pseudomonas syringae complex.</title>
        <authorList>
            <person name="Patten C.L."/>
            <person name="Jeong H."/>
        </authorList>
    </citation>
    <scope>NUCLEOTIDE SEQUENCE [LARGE SCALE GENOMIC DNA]</scope>
    <source>
        <strain evidence="2 3">GR12-2</strain>
    </source>
</reference>
<proteinExistence type="predicted"/>
<dbReference type="PATRIC" id="fig|317.243.peg.5640"/>
<feature type="compositionally biased region" description="Basic and acidic residues" evidence="1">
    <location>
        <begin position="1"/>
        <end position="26"/>
    </location>
</feature>
<sequence length="49" mass="5537">MTKESKREDLDHKPENAGKVGEDNKRLNQQGEQARPATPPDPKQRPKDA</sequence>
<dbReference type="EMBL" id="LGSI01000015">
    <property type="protein sequence ID" value="OCR26430.1"/>
    <property type="molecule type" value="Genomic_DNA"/>
</dbReference>
<name>A0A1C7ZB24_PSESX</name>
<dbReference type="OrthoDB" id="6976786at2"/>
<comment type="caution">
    <text evidence="2">The sequence shown here is derived from an EMBL/GenBank/DDBJ whole genome shotgun (WGS) entry which is preliminary data.</text>
</comment>
<organism evidence="2 3">
    <name type="scientific">Pseudomonas syringae</name>
    <dbReference type="NCBI Taxonomy" id="317"/>
    <lineage>
        <taxon>Bacteria</taxon>
        <taxon>Pseudomonadati</taxon>
        <taxon>Pseudomonadota</taxon>
        <taxon>Gammaproteobacteria</taxon>
        <taxon>Pseudomonadales</taxon>
        <taxon>Pseudomonadaceae</taxon>
        <taxon>Pseudomonas</taxon>
    </lineage>
</organism>
<dbReference type="Proteomes" id="UP000093104">
    <property type="component" value="Unassembled WGS sequence"/>
</dbReference>
<feature type="region of interest" description="Disordered" evidence="1">
    <location>
        <begin position="1"/>
        <end position="49"/>
    </location>
</feature>
<dbReference type="AlphaFoldDB" id="A0A1C7ZB24"/>
<protein>
    <submittedName>
        <fullName evidence="2">Uncharacterized protein</fullName>
    </submittedName>
</protein>
<accession>A0A1C7ZB24</accession>